<evidence type="ECO:0000313" key="3">
    <source>
        <dbReference type="Proteomes" id="UP000179934"/>
    </source>
</evidence>
<dbReference type="EMBL" id="MKFU01000014">
    <property type="protein sequence ID" value="OHY92443.1"/>
    <property type="molecule type" value="Genomic_DNA"/>
</dbReference>
<reference evidence="2 4" key="2">
    <citation type="journal article" date="2017" name="Front. Microbiol.">
        <title>Strong Genomic and Phenotypic Heterogeneity in the Aeromonas sobria Species Complex.</title>
        <authorList>
            <person name="Gauthier J."/>
            <person name="Vincent A.T."/>
            <person name="Charette S.J."/>
            <person name="Derome N."/>
        </authorList>
    </citation>
    <scope>NUCLEOTIDE SEQUENCE [LARGE SCALE GENOMIC DNA]</scope>
    <source>
        <strain evidence="2 4">JF2635</strain>
    </source>
</reference>
<dbReference type="RefSeq" id="WP_042023297.1">
    <property type="nucleotide sequence ID" value="NZ_CAWNSS010000030.1"/>
</dbReference>
<organism evidence="1 3">
    <name type="scientific">Aeromonas sobria</name>
    <dbReference type="NCBI Taxonomy" id="646"/>
    <lineage>
        <taxon>Bacteria</taxon>
        <taxon>Pseudomonadati</taxon>
        <taxon>Pseudomonadota</taxon>
        <taxon>Gammaproteobacteria</taxon>
        <taxon>Aeromonadales</taxon>
        <taxon>Aeromonadaceae</taxon>
        <taxon>Aeromonas</taxon>
    </lineage>
</organism>
<dbReference type="Proteomes" id="UP000179934">
    <property type="component" value="Unassembled WGS sequence"/>
</dbReference>
<proteinExistence type="predicted"/>
<dbReference type="GeneID" id="58923854"/>
<evidence type="ECO:0000313" key="2">
    <source>
        <dbReference type="EMBL" id="PKQ79658.1"/>
    </source>
</evidence>
<dbReference type="Proteomes" id="UP000233526">
    <property type="component" value="Unassembled WGS sequence"/>
</dbReference>
<evidence type="ECO:0000313" key="4">
    <source>
        <dbReference type="Proteomes" id="UP000233526"/>
    </source>
</evidence>
<comment type="caution">
    <text evidence="1">The sequence shown here is derived from an EMBL/GenBank/DDBJ whole genome shotgun (WGS) entry which is preliminary data.</text>
</comment>
<dbReference type="STRING" id="646.BJD16_13225"/>
<sequence length="66" mass="7236">MSTTLFTLASLKTWLAQNEPHLLPTAPLCCGGELGISIRIEASHIVIDEPNFHAIDEACDEQFRAV</sequence>
<evidence type="ECO:0000313" key="1">
    <source>
        <dbReference type="EMBL" id="OHY92443.1"/>
    </source>
</evidence>
<protein>
    <submittedName>
        <fullName evidence="1">Uncharacterized protein</fullName>
    </submittedName>
</protein>
<dbReference type="AlphaFoldDB" id="A0A1S2CXE2"/>
<dbReference type="OrthoDB" id="9917628at2"/>
<name>A0A1S2CXE2_AERSO</name>
<gene>
    <name evidence="2" type="ORF">AOX56_13850</name>
    <name evidence="1" type="ORF">BJD16_13225</name>
</gene>
<dbReference type="EMBL" id="LJZX01000030">
    <property type="protein sequence ID" value="PKQ79658.1"/>
    <property type="molecule type" value="Genomic_DNA"/>
</dbReference>
<reference evidence="1 3" key="1">
    <citation type="submission" date="2016-09" db="EMBL/GenBank/DDBJ databases">
        <title>Draft Genome Sequence of Aeromonas sobria Strain 08005, Isolated from Sick Rana catesbeiana.</title>
        <authorList>
            <person name="Yang Q."/>
        </authorList>
    </citation>
    <scope>NUCLEOTIDE SEQUENCE [LARGE SCALE GENOMIC DNA]</scope>
    <source>
        <strain evidence="1 3">08005</strain>
    </source>
</reference>
<accession>A0A1S2CXE2</accession>